<keyword evidence="1" id="KW-0472">Membrane</keyword>
<proteinExistence type="predicted"/>
<evidence type="ECO:0000313" key="3">
    <source>
        <dbReference type="Proteomes" id="UP000034881"/>
    </source>
</evidence>
<name>A0A0G0QQQ5_9BACT</name>
<dbReference type="AlphaFoldDB" id="A0A0G0QQQ5"/>
<sequence>MIQFIIIKKIFLFLIPLFLFYLLKKKGNNQQPKRKSYLSEFDKEMIVEGEIVDESSSNR</sequence>
<gene>
    <name evidence="2" type="ORF">UT77_C0002G0131</name>
</gene>
<accession>A0A0G0QQQ5</accession>
<keyword evidence="1" id="KW-1133">Transmembrane helix</keyword>
<feature type="transmembrane region" description="Helical" evidence="1">
    <location>
        <begin position="6"/>
        <end position="23"/>
    </location>
</feature>
<keyword evidence="1" id="KW-0812">Transmembrane</keyword>
<protein>
    <submittedName>
        <fullName evidence="2">Uncharacterized protein</fullName>
    </submittedName>
</protein>
<comment type="caution">
    <text evidence="2">The sequence shown here is derived from an EMBL/GenBank/DDBJ whole genome shotgun (WGS) entry which is preliminary data.</text>
</comment>
<evidence type="ECO:0000313" key="2">
    <source>
        <dbReference type="EMBL" id="KKR42478.1"/>
    </source>
</evidence>
<dbReference type="EMBL" id="LBYB01000002">
    <property type="protein sequence ID" value="KKR42478.1"/>
    <property type="molecule type" value="Genomic_DNA"/>
</dbReference>
<reference evidence="2 3" key="1">
    <citation type="journal article" date="2015" name="Nature">
        <title>rRNA introns, odd ribosomes, and small enigmatic genomes across a large radiation of phyla.</title>
        <authorList>
            <person name="Brown C.T."/>
            <person name="Hug L.A."/>
            <person name="Thomas B.C."/>
            <person name="Sharon I."/>
            <person name="Castelle C.J."/>
            <person name="Singh A."/>
            <person name="Wilkins M.J."/>
            <person name="Williams K.H."/>
            <person name="Banfield J.F."/>
        </authorList>
    </citation>
    <scope>NUCLEOTIDE SEQUENCE [LARGE SCALE GENOMIC DNA]</scope>
</reference>
<organism evidence="2 3">
    <name type="scientific">Candidatus Daviesbacteria bacterium GW2011_GWC2_40_12</name>
    <dbReference type="NCBI Taxonomy" id="1618431"/>
    <lineage>
        <taxon>Bacteria</taxon>
        <taxon>Candidatus Daviesiibacteriota</taxon>
    </lineage>
</organism>
<evidence type="ECO:0000256" key="1">
    <source>
        <dbReference type="SAM" id="Phobius"/>
    </source>
</evidence>
<dbReference type="Proteomes" id="UP000034881">
    <property type="component" value="Unassembled WGS sequence"/>
</dbReference>